<protein>
    <submittedName>
        <fullName evidence="4">Protein phosphatase 2C</fullName>
    </submittedName>
</protein>
<dbReference type="SMART" id="SM00364">
    <property type="entry name" value="LRR_BAC"/>
    <property type="match status" value="9"/>
</dbReference>
<dbReference type="Gene3D" id="3.60.40.10">
    <property type="entry name" value="PPM-type phosphatase domain"/>
    <property type="match status" value="1"/>
</dbReference>
<dbReference type="AlphaFoldDB" id="A0A1J4L0D8"/>
<dbReference type="Pfam" id="PF00481">
    <property type="entry name" value="PP2C"/>
    <property type="match status" value="1"/>
</dbReference>
<dbReference type="GeneID" id="94848640"/>
<dbReference type="InterPro" id="IPR036457">
    <property type="entry name" value="PPM-type-like_dom_sf"/>
</dbReference>
<organism evidence="4 5">
    <name type="scientific">Tritrichomonas foetus</name>
    <dbReference type="NCBI Taxonomy" id="1144522"/>
    <lineage>
        <taxon>Eukaryota</taxon>
        <taxon>Metamonada</taxon>
        <taxon>Parabasalia</taxon>
        <taxon>Tritrichomonadida</taxon>
        <taxon>Tritrichomonadidae</taxon>
        <taxon>Tritrichomonas</taxon>
    </lineage>
</organism>
<dbReference type="CDD" id="cd00143">
    <property type="entry name" value="PP2Cc"/>
    <property type="match status" value="1"/>
</dbReference>
<evidence type="ECO:0000256" key="2">
    <source>
        <dbReference type="ARBA" id="ARBA00022737"/>
    </source>
</evidence>
<dbReference type="OrthoDB" id="10264738at2759"/>
<dbReference type="InterPro" id="IPR001611">
    <property type="entry name" value="Leu-rich_rpt"/>
</dbReference>
<dbReference type="SMART" id="SM00365">
    <property type="entry name" value="LRR_SD22"/>
    <property type="match status" value="5"/>
</dbReference>
<evidence type="ECO:0000313" key="5">
    <source>
        <dbReference type="Proteomes" id="UP000179807"/>
    </source>
</evidence>
<evidence type="ECO:0000256" key="1">
    <source>
        <dbReference type="ARBA" id="ARBA00022614"/>
    </source>
</evidence>
<dbReference type="InterPro" id="IPR032675">
    <property type="entry name" value="LRR_dom_sf"/>
</dbReference>
<name>A0A1J4L0D8_9EUKA</name>
<dbReference type="PANTHER" id="PTHR48051:SF46">
    <property type="entry name" value="LEUCINE RICH REPEAT-CONTAINING DOMAIN PROTEIN"/>
    <property type="match status" value="1"/>
</dbReference>
<dbReference type="InterPro" id="IPR050216">
    <property type="entry name" value="LRR_domain-containing"/>
</dbReference>
<dbReference type="SUPFAM" id="SSF81606">
    <property type="entry name" value="PP2C-like"/>
    <property type="match status" value="1"/>
</dbReference>
<evidence type="ECO:0000313" key="4">
    <source>
        <dbReference type="EMBL" id="OHT16600.1"/>
    </source>
</evidence>
<dbReference type="SMART" id="SM00369">
    <property type="entry name" value="LRR_TYP"/>
    <property type="match status" value="8"/>
</dbReference>
<gene>
    <name evidence="4" type="ORF">TRFO_41705</name>
</gene>
<dbReference type="RefSeq" id="XP_068369736.1">
    <property type="nucleotide sequence ID" value="XM_068513936.1"/>
</dbReference>
<dbReference type="Pfam" id="PF00560">
    <property type="entry name" value="LRR_1"/>
    <property type="match status" value="2"/>
</dbReference>
<dbReference type="PROSITE" id="PS51450">
    <property type="entry name" value="LRR"/>
    <property type="match status" value="8"/>
</dbReference>
<dbReference type="Proteomes" id="UP000179807">
    <property type="component" value="Unassembled WGS sequence"/>
</dbReference>
<keyword evidence="5" id="KW-1185">Reference proteome</keyword>
<sequence length="811" mass="91166">MGNDQSLPFLKPDIVNLCLKGKGLKTFPFIIPPDHQITSIDISYNRILEIPPNLKQLHFLDYGHNNIKSISSNLENVLTSYSSLSELNLAGNSLSEIPSSLTTLKTMRSLYINQNQIKEFNLKFKSLQSLDLSCNLLSQFNAITNSLTILNLSFNRLTSLTFFSSNLKELNLSGNDLSELPENICFETLFVLNISYNKIISLKHLSKITPQLEVINFSYNAIKSFPDPLPLTIMNINAIHNQITNMPTLINYTNLKSLLLDENQITTLPSLPPSIVEITLENNSLEECGTISLPIVKQLVMNYNNLESIPCFSNSSITTFSAAFNQISTINISSFTHKIVRLDLSSNNIKILPNELFSLPELKQLILFQNNIYEIPKEIVSSSITVLNISNNPISNLPPMPSSLSLISAHCCNFDNFPETLMFIPCLECIDLSNNRIASFTEPIHSLLHLKTLFFSCNQIEEFPELPFAVKHVDFSQNKIKSIKILASLENILEFDVSHNELIEFIIDAPMPNLISLKMSHNSNLRFTLSFSNFPSLDCLDLSHTNVNINSREPIKKMRELIRSKTYSITPMIKIFSDEKAGYAEMKGNRMTMEDALIIRHMPFFDLYGVIDGHAGYRTSTWTAFKLPQLIEKFETHGLIKAIQNLNTFLQSQNVNDGATIALVLKRGNKLIAVNIGDSRSIVVKKDGSTIPLSYDHKPYEREELEEIRERGSFVEDSRTSGVLSISRAVGDFFLKGVSSCPNIKEFEITDDDFRVVIACDGVFDVLTNDDVGRIVVSEDSPSVAAYKVRNCAYSHLSGDNISVIVFDLHN</sequence>
<dbReference type="GO" id="GO:0005737">
    <property type="term" value="C:cytoplasm"/>
    <property type="evidence" value="ECO:0007669"/>
    <property type="project" value="TreeGrafter"/>
</dbReference>
<dbReference type="SMART" id="SM00332">
    <property type="entry name" value="PP2Cc"/>
    <property type="match status" value="1"/>
</dbReference>
<dbReference type="Gene3D" id="3.80.10.10">
    <property type="entry name" value="Ribonuclease Inhibitor"/>
    <property type="match status" value="2"/>
</dbReference>
<dbReference type="InterPro" id="IPR001932">
    <property type="entry name" value="PPM-type_phosphatase-like_dom"/>
</dbReference>
<reference evidence="4" key="1">
    <citation type="submission" date="2016-10" db="EMBL/GenBank/DDBJ databases">
        <authorList>
            <person name="Benchimol M."/>
            <person name="Almeida L.G."/>
            <person name="Vasconcelos A.T."/>
            <person name="Perreira-Neves A."/>
            <person name="Rosa I.A."/>
            <person name="Tasca T."/>
            <person name="Bogo M.R."/>
            <person name="de Souza W."/>
        </authorList>
    </citation>
    <scope>NUCLEOTIDE SEQUENCE [LARGE SCALE GENOMIC DNA]</scope>
    <source>
        <strain evidence="4">K</strain>
    </source>
</reference>
<dbReference type="VEuPathDB" id="TrichDB:TRFO_41705"/>
<proteinExistence type="predicted"/>
<accession>A0A1J4L0D8</accession>
<evidence type="ECO:0000259" key="3">
    <source>
        <dbReference type="PROSITE" id="PS51746"/>
    </source>
</evidence>
<dbReference type="InterPro" id="IPR003591">
    <property type="entry name" value="Leu-rich_rpt_typical-subtyp"/>
</dbReference>
<keyword evidence="2" id="KW-0677">Repeat</keyword>
<feature type="domain" description="PPM-type phosphatase" evidence="3">
    <location>
        <begin position="580"/>
        <end position="809"/>
    </location>
</feature>
<keyword evidence="1" id="KW-0433">Leucine-rich repeat</keyword>
<dbReference type="PANTHER" id="PTHR48051">
    <property type="match status" value="1"/>
</dbReference>
<dbReference type="EMBL" id="MLAK01000092">
    <property type="protein sequence ID" value="OHT16600.1"/>
    <property type="molecule type" value="Genomic_DNA"/>
</dbReference>
<comment type="caution">
    <text evidence="4">The sequence shown here is derived from an EMBL/GenBank/DDBJ whole genome shotgun (WGS) entry which is preliminary data.</text>
</comment>
<dbReference type="SUPFAM" id="SSF52058">
    <property type="entry name" value="L domain-like"/>
    <property type="match status" value="2"/>
</dbReference>
<dbReference type="PROSITE" id="PS51746">
    <property type="entry name" value="PPM_2"/>
    <property type="match status" value="1"/>
</dbReference>